<gene>
    <name evidence="1" type="ordered locus">SGRA_0815</name>
</gene>
<dbReference type="Proteomes" id="UP000007519">
    <property type="component" value="Chromosome"/>
</dbReference>
<reference evidence="1 2" key="1">
    <citation type="journal article" date="2012" name="Stand. Genomic Sci.">
        <title>Complete genome sequencing and analysis of Saprospira grandis str. Lewin, a predatory marine bacterium.</title>
        <authorList>
            <person name="Saw J.H."/>
            <person name="Yuryev A."/>
            <person name="Kanbe M."/>
            <person name="Hou S."/>
            <person name="Young A.G."/>
            <person name="Aizawa S."/>
            <person name="Alam M."/>
        </authorList>
    </citation>
    <scope>NUCLEOTIDE SEQUENCE [LARGE SCALE GENOMIC DNA]</scope>
    <source>
        <strain evidence="1 2">Lewin</strain>
    </source>
</reference>
<dbReference type="HOGENOM" id="CLU_1685360_0_0_10"/>
<dbReference type="EMBL" id="CP002831">
    <property type="protein sequence ID" value="AFC23553.1"/>
    <property type="molecule type" value="Genomic_DNA"/>
</dbReference>
<evidence type="ECO:0000313" key="1">
    <source>
        <dbReference type="EMBL" id="AFC23553.1"/>
    </source>
</evidence>
<sequence>MGPPLRLRLAALRFRARRSARPFAKKQVFCSVCGCAAPFRIARPNKRPALRPQKALSISGFQLASGRKIFLIFLPLFSLVQKNGGNFSGAEKKEKIIVEQKNGLKKMVKLKCGTDLLKKLARRFLAQRCAAVAEGQTEFLSAAKKRRAERIASRGA</sequence>
<dbReference type="KEGG" id="sgn:SGRA_0815"/>
<proteinExistence type="predicted"/>
<protein>
    <submittedName>
        <fullName evidence="1">Uncharacterized protein</fullName>
    </submittedName>
</protein>
<name>H6L216_SAPGL</name>
<organism evidence="1 2">
    <name type="scientific">Saprospira grandis (strain Lewin)</name>
    <dbReference type="NCBI Taxonomy" id="984262"/>
    <lineage>
        <taxon>Bacteria</taxon>
        <taxon>Pseudomonadati</taxon>
        <taxon>Bacteroidota</taxon>
        <taxon>Saprospiria</taxon>
        <taxon>Saprospirales</taxon>
        <taxon>Saprospiraceae</taxon>
        <taxon>Saprospira</taxon>
    </lineage>
</organism>
<dbReference type="AlphaFoldDB" id="H6L216"/>
<accession>H6L216</accession>
<keyword evidence="2" id="KW-1185">Reference proteome</keyword>
<evidence type="ECO:0000313" key="2">
    <source>
        <dbReference type="Proteomes" id="UP000007519"/>
    </source>
</evidence>
<dbReference type="STRING" id="984262.SGRA_0815"/>